<feature type="non-terminal residue" evidence="1">
    <location>
        <position position="108"/>
    </location>
</feature>
<dbReference type="InParanoid" id="S8DXY1"/>
<evidence type="ECO:0000313" key="1">
    <source>
        <dbReference type="EMBL" id="EPS97482.1"/>
    </source>
</evidence>
<dbReference type="AlphaFoldDB" id="S8DXY1"/>
<dbReference type="eggNOG" id="ENOG502R1R6">
    <property type="taxonomic scope" value="Eukaryota"/>
</dbReference>
<sequence length="108" mass="11973">YMMDRIGEVGDPCGIPFLTARSSPRMPSRHMAASLLLRNAAVHCTSWRGRCFARMTLRSRSWLTKSKNPLMSKVSADITRPWFCAASTLCTNVSIASSAELAGRPPNW</sequence>
<name>S8DXY1_FOMSC</name>
<dbReference type="EMBL" id="KE504176">
    <property type="protein sequence ID" value="EPS97482.1"/>
    <property type="molecule type" value="Genomic_DNA"/>
</dbReference>
<reference evidence="1 2" key="1">
    <citation type="journal article" date="2012" name="Science">
        <title>The Paleozoic origin of enzymatic lignin decomposition reconstructed from 31 fungal genomes.</title>
        <authorList>
            <person name="Floudas D."/>
            <person name="Binder M."/>
            <person name="Riley R."/>
            <person name="Barry K."/>
            <person name="Blanchette R.A."/>
            <person name="Henrissat B."/>
            <person name="Martinez A.T."/>
            <person name="Otillar R."/>
            <person name="Spatafora J.W."/>
            <person name="Yadav J.S."/>
            <person name="Aerts A."/>
            <person name="Benoit I."/>
            <person name="Boyd A."/>
            <person name="Carlson A."/>
            <person name="Copeland A."/>
            <person name="Coutinho P.M."/>
            <person name="de Vries R.P."/>
            <person name="Ferreira P."/>
            <person name="Findley K."/>
            <person name="Foster B."/>
            <person name="Gaskell J."/>
            <person name="Glotzer D."/>
            <person name="Gorecki P."/>
            <person name="Heitman J."/>
            <person name="Hesse C."/>
            <person name="Hori C."/>
            <person name="Igarashi K."/>
            <person name="Jurgens J.A."/>
            <person name="Kallen N."/>
            <person name="Kersten P."/>
            <person name="Kohler A."/>
            <person name="Kuees U."/>
            <person name="Kumar T.K.A."/>
            <person name="Kuo A."/>
            <person name="LaButti K."/>
            <person name="Larrondo L.F."/>
            <person name="Lindquist E."/>
            <person name="Ling A."/>
            <person name="Lombard V."/>
            <person name="Lucas S."/>
            <person name="Lundell T."/>
            <person name="Martin R."/>
            <person name="McLaughlin D.J."/>
            <person name="Morgenstern I."/>
            <person name="Morin E."/>
            <person name="Murat C."/>
            <person name="Nagy L.G."/>
            <person name="Nolan M."/>
            <person name="Ohm R.A."/>
            <person name="Patyshakuliyeva A."/>
            <person name="Rokas A."/>
            <person name="Ruiz-Duenas F.J."/>
            <person name="Sabat G."/>
            <person name="Salamov A."/>
            <person name="Samejima M."/>
            <person name="Schmutz J."/>
            <person name="Slot J.C."/>
            <person name="St John F."/>
            <person name="Stenlid J."/>
            <person name="Sun H."/>
            <person name="Sun S."/>
            <person name="Syed K."/>
            <person name="Tsang A."/>
            <person name="Wiebenga A."/>
            <person name="Young D."/>
            <person name="Pisabarro A."/>
            <person name="Eastwood D.C."/>
            <person name="Martin F."/>
            <person name="Cullen D."/>
            <person name="Grigoriev I.V."/>
            <person name="Hibbett D.S."/>
        </authorList>
    </citation>
    <scope>NUCLEOTIDE SEQUENCE</scope>
    <source>
        <strain evidence="2">FP-58527</strain>
    </source>
</reference>
<dbReference type="OrthoDB" id="2793825at2759"/>
<dbReference type="HOGENOM" id="CLU_2203199_0_0_1"/>
<evidence type="ECO:0000313" key="2">
    <source>
        <dbReference type="Proteomes" id="UP000015241"/>
    </source>
</evidence>
<dbReference type="Proteomes" id="UP000015241">
    <property type="component" value="Unassembled WGS sequence"/>
</dbReference>
<gene>
    <name evidence="1" type="ORF">FOMPIDRAFT_1081517</name>
</gene>
<proteinExistence type="predicted"/>
<protein>
    <submittedName>
        <fullName evidence="1">Uncharacterized protein</fullName>
    </submittedName>
</protein>
<organism evidence="1 2">
    <name type="scientific">Fomitopsis schrenkii</name>
    <name type="common">Brown rot fungus</name>
    <dbReference type="NCBI Taxonomy" id="2126942"/>
    <lineage>
        <taxon>Eukaryota</taxon>
        <taxon>Fungi</taxon>
        <taxon>Dikarya</taxon>
        <taxon>Basidiomycota</taxon>
        <taxon>Agaricomycotina</taxon>
        <taxon>Agaricomycetes</taxon>
        <taxon>Polyporales</taxon>
        <taxon>Fomitopsis</taxon>
    </lineage>
</organism>
<accession>S8DXY1</accession>
<feature type="non-terminal residue" evidence="1">
    <location>
        <position position="1"/>
    </location>
</feature>
<keyword evidence="2" id="KW-1185">Reference proteome</keyword>